<evidence type="ECO:0000313" key="3">
    <source>
        <dbReference type="WBParaSite" id="OFLC_0000632101-mRNA-1"/>
    </source>
</evidence>
<gene>
    <name evidence="1" type="ORF">OFLC_LOCUS6321</name>
</gene>
<keyword evidence="2" id="KW-1185">Reference proteome</keyword>
<evidence type="ECO:0000313" key="2">
    <source>
        <dbReference type="Proteomes" id="UP000267606"/>
    </source>
</evidence>
<proteinExistence type="predicted"/>
<protein>
    <submittedName>
        <fullName evidence="1 3">Uncharacterized protein</fullName>
    </submittedName>
</protein>
<organism evidence="3">
    <name type="scientific">Onchocerca flexuosa</name>
    <dbReference type="NCBI Taxonomy" id="387005"/>
    <lineage>
        <taxon>Eukaryota</taxon>
        <taxon>Metazoa</taxon>
        <taxon>Ecdysozoa</taxon>
        <taxon>Nematoda</taxon>
        <taxon>Chromadorea</taxon>
        <taxon>Rhabditida</taxon>
        <taxon>Spirurina</taxon>
        <taxon>Spiruromorpha</taxon>
        <taxon>Filarioidea</taxon>
        <taxon>Onchocercidae</taxon>
        <taxon>Onchocerca</taxon>
    </lineage>
</organism>
<evidence type="ECO:0000313" key="1">
    <source>
        <dbReference type="EMBL" id="VDO46145.1"/>
    </source>
</evidence>
<dbReference type="Proteomes" id="UP000267606">
    <property type="component" value="Unassembled WGS sequence"/>
</dbReference>
<sequence>MLQCCRLIAHLNYKHAELSKKEREEMITKGDKLLEKLRDISSNRLLAYRSRILPMLSPTVDITRQITPIHFPSLAQAETISISVTAAATTTSNDQSLIPISATTDIISTNHILKKMIESVKFDGNDETSLKRIKSNVLDFDNFDTEPSIIHTTGIIVYQVPFKK</sequence>
<dbReference type="EMBL" id="UZAJ01005941">
    <property type="protein sequence ID" value="VDO46145.1"/>
    <property type="molecule type" value="Genomic_DNA"/>
</dbReference>
<dbReference type="AlphaFoldDB" id="A0A183HFR0"/>
<name>A0A183HFR0_9BILA</name>
<reference evidence="1 2" key="2">
    <citation type="submission" date="2018-11" db="EMBL/GenBank/DDBJ databases">
        <authorList>
            <consortium name="Pathogen Informatics"/>
        </authorList>
    </citation>
    <scope>NUCLEOTIDE SEQUENCE [LARGE SCALE GENOMIC DNA]</scope>
</reference>
<accession>A0A183HFR0</accession>
<reference evidence="3" key="1">
    <citation type="submission" date="2016-06" db="UniProtKB">
        <authorList>
            <consortium name="WormBaseParasite"/>
        </authorList>
    </citation>
    <scope>IDENTIFICATION</scope>
</reference>
<dbReference type="STRING" id="387005.A0A183HFR0"/>
<dbReference type="WBParaSite" id="OFLC_0000632101-mRNA-1">
    <property type="protein sequence ID" value="OFLC_0000632101-mRNA-1"/>
    <property type="gene ID" value="OFLC_0000632101"/>
</dbReference>